<evidence type="ECO:0000313" key="1">
    <source>
        <dbReference type="EMBL" id="GHC26901.1"/>
    </source>
</evidence>
<sequence>MTIEQGRDVHDTQGRLLGRVQAEEDDYIKLVDEDGKHTWVPADSLRDESGGLVVDQEAEVLKTDPAIDSDIGRVDEAVQESFPASDPPSFTPER</sequence>
<proteinExistence type="predicted"/>
<dbReference type="EMBL" id="BMZM01000002">
    <property type="protein sequence ID" value="GHC26901.1"/>
    <property type="molecule type" value="Genomic_DNA"/>
</dbReference>
<organism evidence="1 2">
    <name type="scientific">Kushneria pakistanensis</name>
    <dbReference type="NCBI Taxonomy" id="1508770"/>
    <lineage>
        <taxon>Bacteria</taxon>
        <taxon>Pseudomonadati</taxon>
        <taxon>Pseudomonadota</taxon>
        <taxon>Gammaproteobacteria</taxon>
        <taxon>Oceanospirillales</taxon>
        <taxon>Halomonadaceae</taxon>
        <taxon>Kushneria</taxon>
    </lineage>
</organism>
<evidence type="ECO:0008006" key="3">
    <source>
        <dbReference type="Google" id="ProtNLM"/>
    </source>
</evidence>
<keyword evidence="2" id="KW-1185">Reference proteome</keyword>
<accession>A0ABQ3FJF4</accession>
<dbReference type="RefSeq" id="WP_189517714.1">
    <property type="nucleotide sequence ID" value="NZ_BMZM01000002.1"/>
</dbReference>
<protein>
    <recommendedName>
        <fullName evidence="3">DUF2171 domain-containing protein</fullName>
    </recommendedName>
</protein>
<reference evidence="2" key="1">
    <citation type="journal article" date="2019" name="Int. J. Syst. Evol. Microbiol.">
        <title>The Global Catalogue of Microorganisms (GCM) 10K type strain sequencing project: providing services to taxonomists for standard genome sequencing and annotation.</title>
        <authorList>
            <consortium name="The Broad Institute Genomics Platform"/>
            <consortium name="The Broad Institute Genome Sequencing Center for Infectious Disease"/>
            <person name="Wu L."/>
            <person name="Ma J."/>
        </authorList>
    </citation>
    <scope>NUCLEOTIDE SEQUENCE [LARGE SCALE GENOMIC DNA]</scope>
    <source>
        <strain evidence="2">KCTC 42082</strain>
    </source>
</reference>
<name>A0ABQ3FJF4_9GAMM</name>
<evidence type="ECO:0000313" key="2">
    <source>
        <dbReference type="Proteomes" id="UP000604243"/>
    </source>
</evidence>
<gene>
    <name evidence="1" type="ORF">GCM10010082_20220</name>
</gene>
<comment type="caution">
    <text evidence="1">The sequence shown here is derived from an EMBL/GenBank/DDBJ whole genome shotgun (WGS) entry which is preliminary data.</text>
</comment>
<dbReference type="Proteomes" id="UP000604243">
    <property type="component" value="Unassembled WGS sequence"/>
</dbReference>